<dbReference type="Proteomes" id="UP001596150">
    <property type="component" value="Unassembled WGS sequence"/>
</dbReference>
<dbReference type="EMBL" id="JBHSML010000012">
    <property type="protein sequence ID" value="MFC5517853.1"/>
    <property type="molecule type" value="Genomic_DNA"/>
</dbReference>
<keyword evidence="10" id="KW-1185">Reference proteome</keyword>
<dbReference type="SUPFAM" id="SSF161098">
    <property type="entry name" value="MetI-like"/>
    <property type="match status" value="1"/>
</dbReference>
<evidence type="ECO:0000256" key="6">
    <source>
        <dbReference type="ARBA" id="ARBA00023136"/>
    </source>
</evidence>
<feature type="transmembrane region" description="Helical" evidence="7">
    <location>
        <begin position="178"/>
        <end position="196"/>
    </location>
</feature>
<dbReference type="CDD" id="cd06261">
    <property type="entry name" value="TM_PBP2"/>
    <property type="match status" value="1"/>
</dbReference>
<proteinExistence type="inferred from homology"/>
<feature type="domain" description="ABC transmembrane type-1" evidence="8">
    <location>
        <begin position="105"/>
        <end position="299"/>
    </location>
</feature>
<keyword evidence="2 7" id="KW-0813">Transport</keyword>
<name>A0ABW0Q0H8_9HYPH</name>
<evidence type="ECO:0000313" key="10">
    <source>
        <dbReference type="Proteomes" id="UP001596150"/>
    </source>
</evidence>
<protein>
    <submittedName>
        <fullName evidence="9">Carbohydrate ABC transporter permease</fullName>
    </submittedName>
</protein>
<dbReference type="InterPro" id="IPR000515">
    <property type="entry name" value="MetI-like"/>
</dbReference>
<feature type="transmembrane region" description="Helical" evidence="7">
    <location>
        <begin position="32"/>
        <end position="53"/>
    </location>
</feature>
<evidence type="ECO:0000259" key="8">
    <source>
        <dbReference type="PROSITE" id="PS50928"/>
    </source>
</evidence>
<dbReference type="Gene3D" id="1.10.3720.10">
    <property type="entry name" value="MetI-like"/>
    <property type="match status" value="1"/>
</dbReference>
<comment type="similarity">
    <text evidence="7">Belongs to the binding-protein-dependent transport system permease family.</text>
</comment>
<evidence type="ECO:0000256" key="2">
    <source>
        <dbReference type="ARBA" id="ARBA00022448"/>
    </source>
</evidence>
<comment type="caution">
    <text evidence="9">The sequence shown here is derived from an EMBL/GenBank/DDBJ whole genome shotgun (WGS) entry which is preliminary data.</text>
</comment>
<evidence type="ECO:0000256" key="3">
    <source>
        <dbReference type="ARBA" id="ARBA00022475"/>
    </source>
</evidence>
<dbReference type="InterPro" id="IPR050901">
    <property type="entry name" value="BP-dep_ABC_trans_perm"/>
</dbReference>
<evidence type="ECO:0000256" key="1">
    <source>
        <dbReference type="ARBA" id="ARBA00004651"/>
    </source>
</evidence>
<dbReference type="PANTHER" id="PTHR32243">
    <property type="entry name" value="MALTOSE TRANSPORT SYSTEM PERMEASE-RELATED"/>
    <property type="match status" value="1"/>
</dbReference>
<feature type="transmembrane region" description="Helical" evidence="7">
    <location>
        <begin position="145"/>
        <end position="166"/>
    </location>
</feature>
<dbReference type="PANTHER" id="PTHR32243:SF18">
    <property type="entry name" value="INNER MEMBRANE ABC TRANSPORTER PERMEASE PROTEIN YCJP"/>
    <property type="match status" value="1"/>
</dbReference>
<accession>A0ABW0Q0H8</accession>
<keyword evidence="4 7" id="KW-0812">Transmembrane</keyword>
<evidence type="ECO:0000256" key="7">
    <source>
        <dbReference type="RuleBase" id="RU363032"/>
    </source>
</evidence>
<keyword evidence="6 7" id="KW-0472">Membrane</keyword>
<feature type="transmembrane region" description="Helical" evidence="7">
    <location>
        <begin position="276"/>
        <end position="299"/>
    </location>
</feature>
<comment type="subcellular location">
    <subcellularLocation>
        <location evidence="1 7">Cell membrane</location>
        <topology evidence="1 7">Multi-pass membrane protein</topology>
    </subcellularLocation>
</comment>
<dbReference type="PROSITE" id="PS50928">
    <property type="entry name" value="ABC_TM1"/>
    <property type="match status" value="1"/>
</dbReference>
<evidence type="ECO:0000256" key="5">
    <source>
        <dbReference type="ARBA" id="ARBA00022989"/>
    </source>
</evidence>
<dbReference type="RefSeq" id="WP_380224928.1">
    <property type="nucleotide sequence ID" value="NZ_JAPKNH010000007.1"/>
</dbReference>
<sequence>MKAQSGMATRPYTYREPQSELASNTKRIAGKVAIYTLLILWTFIALFPIYWTITTSFKVAVDVTQGHMIPWVDYTPDWRGWRSIGLSPDTIFSTSTVREEFMKRFLNSAIMAIGASLLAVILGSLAAYGLVRFDYKFAIWRNRDISFFFLSQLILPPVVLAMPFLVLYKELALLDTRIGLIVVYTLMVLPIVIWIMRDQFRGIPVELEQAALVDGCSTWGAFMRIVLPISLPGMVAAFILSVVLCWNEYFFAALLTSTNANTLPVMVASQTGSQGINWWSMAALSTAAIAPLAIVGIFLERYIVKGLTAGAVK</sequence>
<keyword evidence="5 7" id="KW-1133">Transmembrane helix</keyword>
<feature type="transmembrane region" description="Helical" evidence="7">
    <location>
        <begin position="109"/>
        <end position="133"/>
    </location>
</feature>
<feature type="transmembrane region" description="Helical" evidence="7">
    <location>
        <begin position="233"/>
        <end position="256"/>
    </location>
</feature>
<dbReference type="InterPro" id="IPR035906">
    <property type="entry name" value="MetI-like_sf"/>
</dbReference>
<keyword evidence="3" id="KW-1003">Cell membrane</keyword>
<reference evidence="10" key="1">
    <citation type="journal article" date="2019" name="Int. J. Syst. Evol. Microbiol.">
        <title>The Global Catalogue of Microorganisms (GCM) 10K type strain sequencing project: providing services to taxonomists for standard genome sequencing and annotation.</title>
        <authorList>
            <consortium name="The Broad Institute Genomics Platform"/>
            <consortium name="The Broad Institute Genome Sequencing Center for Infectious Disease"/>
            <person name="Wu L."/>
            <person name="Ma J."/>
        </authorList>
    </citation>
    <scope>NUCLEOTIDE SEQUENCE [LARGE SCALE GENOMIC DNA]</scope>
    <source>
        <strain evidence="10">KACC 12633</strain>
    </source>
</reference>
<gene>
    <name evidence="9" type="ORF">ACFPP9_18890</name>
</gene>
<evidence type="ECO:0000256" key="4">
    <source>
        <dbReference type="ARBA" id="ARBA00022692"/>
    </source>
</evidence>
<evidence type="ECO:0000313" key="9">
    <source>
        <dbReference type="EMBL" id="MFC5517853.1"/>
    </source>
</evidence>
<organism evidence="9 10">
    <name type="scientific">Kaistia terrae</name>
    <dbReference type="NCBI Taxonomy" id="537017"/>
    <lineage>
        <taxon>Bacteria</taxon>
        <taxon>Pseudomonadati</taxon>
        <taxon>Pseudomonadota</taxon>
        <taxon>Alphaproteobacteria</taxon>
        <taxon>Hyphomicrobiales</taxon>
        <taxon>Kaistiaceae</taxon>
        <taxon>Kaistia</taxon>
    </lineage>
</organism>
<dbReference type="Pfam" id="PF00528">
    <property type="entry name" value="BPD_transp_1"/>
    <property type="match status" value="1"/>
</dbReference>